<evidence type="ECO:0000313" key="1">
    <source>
        <dbReference type="EMBL" id="OXA45040.1"/>
    </source>
</evidence>
<evidence type="ECO:0008006" key="3">
    <source>
        <dbReference type="Google" id="ProtNLM"/>
    </source>
</evidence>
<gene>
    <name evidence="1" type="ORF">Fcan01_19864</name>
</gene>
<dbReference type="SUPFAM" id="SSF52047">
    <property type="entry name" value="RNI-like"/>
    <property type="match status" value="1"/>
</dbReference>
<dbReference type="OrthoDB" id="3140657at2759"/>
<accession>A0A226DIT0</accession>
<protein>
    <recommendedName>
        <fullName evidence="3">F-box domain-containing protein</fullName>
    </recommendedName>
</protein>
<name>A0A226DIT0_FOLCA</name>
<organism evidence="1 2">
    <name type="scientific">Folsomia candida</name>
    <name type="common">Springtail</name>
    <dbReference type="NCBI Taxonomy" id="158441"/>
    <lineage>
        <taxon>Eukaryota</taxon>
        <taxon>Metazoa</taxon>
        <taxon>Ecdysozoa</taxon>
        <taxon>Arthropoda</taxon>
        <taxon>Hexapoda</taxon>
        <taxon>Collembola</taxon>
        <taxon>Entomobryomorpha</taxon>
        <taxon>Isotomoidea</taxon>
        <taxon>Isotomidae</taxon>
        <taxon>Proisotominae</taxon>
        <taxon>Folsomia</taxon>
    </lineage>
</organism>
<dbReference type="Gene3D" id="3.80.10.10">
    <property type="entry name" value="Ribonuclease Inhibitor"/>
    <property type="match status" value="1"/>
</dbReference>
<sequence length="463" mass="52541">MQAEVDQLRNLNLVANIDAEVGMKALFNPLILYNVFSSLDTPTLKSVRLVCTLWADVGTTFLGKQALLTYSIPPNPRNCKELTSFNPELARNIALQFYKDTKCCYNYPCTCPPNVTNLPPNFVLILPEISDKLETLKFSNLQAFELVQEIWCIFNFSNLTHLWITVNGKEHGRKVPPPPPQVETAEFRPLPNLKAFFLEISPICREYWSKGVMTFCQNLVNSAPHLEEVDLTANFYLDMKACGKLKNLRFNYDARSGLQFKTGEMTKMLESCRDSLESLTLDHTSWYESLKEVNLHLPNLTHLGLNNAHSYIIKDSLNVTNLPKVTHFSMSSIFPLCSFDIFAMDEPYHLRHIGITSLDLSCVHCPFKNRTDDGEAAGRLVNLFPAVKELKLKLIIQGGFDQYFLGLMGILQSFGDWELTSGQVEFEIFPEGHNDYEFGSKLIIAVLGGMAGWRGYNFTQFDL</sequence>
<proteinExistence type="predicted"/>
<reference evidence="1 2" key="1">
    <citation type="submission" date="2015-12" db="EMBL/GenBank/DDBJ databases">
        <title>The genome of Folsomia candida.</title>
        <authorList>
            <person name="Faddeeva A."/>
            <person name="Derks M.F."/>
            <person name="Anvar Y."/>
            <person name="Smit S."/>
            <person name="Van Straalen N."/>
            <person name="Roelofs D."/>
        </authorList>
    </citation>
    <scope>NUCLEOTIDE SEQUENCE [LARGE SCALE GENOMIC DNA]</scope>
    <source>
        <strain evidence="1 2">VU population</strain>
        <tissue evidence="1">Whole body</tissue>
    </source>
</reference>
<dbReference type="AlphaFoldDB" id="A0A226DIT0"/>
<comment type="caution">
    <text evidence="1">The sequence shown here is derived from an EMBL/GenBank/DDBJ whole genome shotgun (WGS) entry which is preliminary data.</text>
</comment>
<dbReference type="EMBL" id="LNIX01000018">
    <property type="protein sequence ID" value="OXA45040.1"/>
    <property type="molecule type" value="Genomic_DNA"/>
</dbReference>
<keyword evidence="2" id="KW-1185">Reference proteome</keyword>
<evidence type="ECO:0000313" key="2">
    <source>
        <dbReference type="Proteomes" id="UP000198287"/>
    </source>
</evidence>
<dbReference type="InterPro" id="IPR032675">
    <property type="entry name" value="LRR_dom_sf"/>
</dbReference>
<dbReference type="Proteomes" id="UP000198287">
    <property type="component" value="Unassembled WGS sequence"/>
</dbReference>